<evidence type="ECO:0000313" key="4">
    <source>
        <dbReference type="WBParaSite" id="NBR_0000346401-mRNA-1"/>
    </source>
</evidence>
<gene>
    <name evidence="2" type="ORF">NBR_LOCUS3465</name>
</gene>
<proteinExistence type="predicted"/>
<dbReference type="Proteomes" id="UP000271162">
    <property type="component" value="Unassembled WGS sequence"/>
</dbReference>
<protein>
    <submittedName>
        <fullName evidence="2 4">Uncharacterized protein</fullName>
    </submittedName>
</protein>
<dbReference type="EMBL" id="UYSL01005198">
    <property type="protein sequence ID" value="VDL67054.1"/>
    <property type="molecule type" value="Genomic_DNA"/>
</dbReference>
<name>A0A0N4XLR2_NIPBR</name>
<dbReference type="WBParaSite" id="NBR_0000346401-mRNA-1">
    <property type="protein sequence ID" value="NBR_0000346401-mRNA-1"/>
    <property type="gene ID" value="NBR_0000346401"/>
</dbReference>
<reference evidence="4" key="1">
    <citation type="submission" date="2017-02" db="UniProtKB">
        <authorList>
            <consortium name="WormBaseParasite"/>
        </authorList>
    </citation>
    <scope>IDENTIFICATION</scope>
</reference>
<dbReference type="AlphaFoldDB" id="A0A0N4XLR2"/>
<evidence type="ECO:0000256" key="1">
    <source>
        <dbReference type="SAM" id="MobiDB-lite"/>
    </source>
</evidence>
<organism evidence="4">
    <name type="scientific">Nippostrongylus brasiliensis</name>
    <name type="common">Rat hookworm</name>
    <dbReference type="NCBI Taxonomy" id="27835"/>
    <lineage>
        <taxon>Eukaryota</taxon>
        <taxon>Metazoa</taxon>
        <taxon>Ecdysozoa</taxon>
        <taxon>Nematoda</taxon>
        <taxon>Chromadorea</taxon>
        <taxon>Rhabditida</taxon>
        <taxon>Rhabditina</taxon>
        <taxon>Rhabditomorpha</taxon>
        <taxon>Strongyloidea</taxon>
        <taxon>Heligmosomidae</taxon>
        <taxon>Nippostrongylus</taxon>
    </lineage>
</organism>
<evidence type="ECO:0000313" key="2">
    <source>
        <dbReference type="EMBL" id="VDL67054.1"/>
    </source>
</evidence>
<accession>A0A0N4XLR2</accession>
<sequence length="48" mass="5646">MLASSPMMASSTKRRDLDLNTHRSDKFEQNVRLPNPLSNFQFFQIFQT</sequence>
<keyword evidence="3" id="KW-1185">Reference proteome</keyword>
<feature type="compositionally biased region" description="Basic and acidic residues" evidence="1">
    <location>
        <begin position="13"/>
        <end position="22"/>
    </location>
</feature>
<feature type="region of interest" description="Disordered" evidence="1">
    <location>
        <begin position="1"/>
        <end position="22"/>
    </location>
</feature>
<evidence type="ECO:0000313" key="3">
    <source>
        <dbReference type="Proteomes" id="UP000271162"/>
    </source>
</evidence>
<reference evidence="2 3" key="2">
    <citation type="submission" date="2018-11" db="EMBL/GenBank/DDBJ databases">
        <authorList>
            <consortium name="Pathogen Informatics"/>
        </authorList>
    </citation>
    <scope>NUCLEOTIDE SEQUENCE [LARGE SCALE GENOMIC DNA]</scope>
</reference>